<name>W1NSP4_AMBTC</name>
<organism evidence="1 2">
    <name type="scientific">Amborella trichopoda</name>
    <dbReference type="NCBI Taxonomy" id="13333"/>
    <lineage>
        <taxon>Eukaryota</taxon>
        <taxon>Viridiplantae</taxon>
        <taxon>Streptophyta</taxon>
        <taxon>Embryophyta</taxon>
        <taxon>Tracheophyta</taxon>
        <taxon>Spermatophyta</taxon>
        <taxon>Magnoliopsida</taxon>
        <taxon>Amborellales</taxon>
        <taxon>Amborellaceae</taxon>
        <taxon>Amborella</taxon>
    </lineage>
</organism>
<dbReference type="HOGENOM" id="CLU_1416926_0_0_1"/>
<dbReference type="Proteomes" id="UP000017836">
    <property type="component" value="Unassembled WGS sequence"/>
</dbReference>
<proteinExistence type="predicted"/>
<gene>
    <name evidence="1" type="ORF">AMTR_s00118p00111160</name>
</gene>
<reference evidence="2" key="1">
    <citation type="journal article" date="2013" name="Science">
        <title>The Amborella genome and the evolution of flowering plants.</title>
        <authorList>
            <consortium name="Amborella Genome Project"/>
        </authorList>
    </citation>
    <scope>NUCLEOTIDE SEQUENCE [LARGE SCALE GENOMIC DNA]</scope>
</reference>
<sequence length="192" mass="21790">MAGGRVHHILISAASRPSQIGKVPMEEDRDPEGVGCDILKLDDVDIDAVPPPVLLSDEEWREQERERIREAHEWAMIKDDPELFRQEVDLTINNGPLSDDERCSLWAFLAYLFGEFLFPDRSKGRAHLSVVWVTRRLDYLERVAWGQAIVGWLHHHLCSVAKVAHSLGVVQFFSRFGHGNISIPHPLSGRLA</sequence>
<dbReference type="EMBL" id="KI395787">
    <property type="protein sequence ID" value="ERM97840.1"/>
    <property type="molecule type" value="Genomic_DNA"/>
</dbReference>
<evidence type="ECO:0008006" key="3">
    <source>
        <dbReference type="Google" id="ProtNLM"/>
    </source>
</evidence>
<evidence type="ECO:0000313" key="1">
    <source>
        <dbReference type="EMBL" id="ERM97840.1"/>
    </source>
</evidence>
<keyword evidence="2" id="KW-1185">Reference proteome</keyword>
<dbReference type="AlphaFoldDB" id="W1NSP4"/>
<dbReference type="Gramene" id="ERM97840">
    <property type="protein sequence ID" value="ERM97840"/>
    <property type="gene ID" value="AMTR_s00118p00111160"/>
</dbReference>
<evidence type="ECO:0000313" key="2">
    <source>
        <dbReference type="Proteomes" id="UP000017836"/>
    </source>
</evidence>
<accession>W1NSP4</accession>
<protein>
    <recommendedName>
        <fullName evidence="3">Aminotransferase-like plant mobile domain-containing protein</fullName>
    </recommendedName>
</protein>